<name>A0A1H8C105_9SPHN</name>
<reference evidence="2" key="1">
    <citation type="submission" date="2016-10" db="EMBL/GenBank/DDBJ databases">
        <authorList>
            <person name="Varghese N."/>
            <person name="Submissions S."/>
        </authorList>
    </citation>
    <scope>NUCLEOTIDE SEQUENCE [LARGE SCALE GENOMIC DNA]</scope>
    <source>
        <strain evidence="2">S6-262</strain>
    </source>
</reference>
<dbReference type="STRING" id="1166340.SAMN05192583_1411"/>
<evidence type="ECO:0000313" key="1">
    <source>
        <dbReference type="EMBL" id="SEM88795.1"/>
    </source>
</evidence>
<sequence length="75" mass="8390">MRRHFIPRFDWSGWAGSALTVDPHGGVELPAGFARSLRTALGQSTRTREYDEVKGRVLCIQWLGLMIEIGFGKVS</sequence>
<evidence type="ECO:0000313" key="2">
    <source>
        <dbReference type="Proteomes" id="UP000199206"/>
    </source>
</evidence>
<dbReference type="EMBL" id="FOCF01000003">
    <property type="protein sequence ID" value="SEM88795.1"/>
    <property type="molecule type" value="Genomic_DNA"/>
</dbReference>
<protein>
    <submittedName>
        <fullName evidence="1">Uncharacterized protein</fullName>
    </submittedName>
</protein>
<dbReference type="AlphaFoldDB" id="A0A1H8C105"/>
<dbReference type="Proteomes" id="UP000199206">
    <property type="component" value="Unassembled WGS sequence"/>
</dbReference>
<organism evidence="1 2">
    <name type="scientific">Sphingomonas gellani</name>
    <dbReference type="NCBI Taxonomy" id="1166340"/>
    <lineage>
        <taxon>Bacteria</taxon>
        <taxon>Pseudomonadati</taxon>
        <taxon>Pseudomonadota</taxon>
        <taxon>Alphaproteobacteria</taxon>
        <taxon>Sphingomonadales</taxon>
        <taxon>Sphingomonadaceae</taxon>
        <taxon>Sphingomonas</taxon>
    </lineage>
</organism>
<gene>
    <name evidence="1" type="ORF">SAMN05192583_1411</name>
</gene>
<proteinExistence type="predicted"/>
<dbReference type="OrthoDB" id="7575002at2"/>
<dbReference type="RefSeq" id="WP_093664893.1">
    <property type="nucleotide sequence ID" value="NZ_FOCF01000003.1"/>
</dbReference>
<accession>A0A1H8C105</accession>
<keyword evidence="2" id="KW-1185">Reference proteome</keyword>